<gene>
    <name evidence="1" type="ORF">ALC56_05433</name>
</gene>
<dbReference type="EMBL" id="KQ981523">
    <property type="protein sequence ID" value="KYN40488.1"/>
    <property type="molecule type" value="Genomic_DNA"/>
</dbReference>
<keyword evidence="2" id="KW-1185">Reference proteome</keyword>
<name>A0A195FJA8_9HYME</name>
<dbReference type="STRING" id="34720.A0A195FJA8"/>
<accession>A0A195FJA8</accession>
<dbReference type="AlphaFoldDB" id="A0A195FJA8"/>
<protein>
    <submittedName>
        <fullName evidence="1">Uncharacterized protein</fullName>
    </submittedName>
</protein>
<sequence>MKIIVSDLRTMMIFVRYALDQSVKNFYFIQELPFFSLFISNLPCSNLAGLTSIPIIRDAPDFLQPKIAARPTAPKPHTAQVLPGSTLAVFKAAP</sequence>
<organism evidence="1 2">
    <name type="scientific">Trachymyrmex septentrionalis</name>
    <dbReference type="NCBI Taxonomy" id="34720"/>
    <lineage>
        <taxon>Eukaryota</taxon>
        <taxon>Metazoa</taxon>
        <taxon>Ecdysozoa</taxon>
        <taxon>Arthropoda</taxon>
        <taxon>Hexapoda</taxon>
        <taxon>Insecta</taxon>
        <taxon>Pterygota</taxon>
        <taxon>Neoptera</taxon>
        <taxon>Endopterygota</taxon>
        <taxon>Hymenoptera</taxon>
        <taxon>Apocrita</taxon>
        <taxon>Aculeata</taxon>
        <taxon>Formicoidea</taxon>
        <taxon>Formicidae</taxon>
        <taxon>Myrmicinae</taxon>
        <taxon>Trachymyrmex</taxon>
    </lineage>
</organism>
<dbReference type="Proteomes" id="UP000078541">
    <property type="component" value="Unassembled WGS sequence"/>
</dbReference>
<evidence type="ECO:0000313" key="2">
    <source>
        <dbReference type="Proteomes" id="UP000078541"/>
    </source>
</evidence>
<proteinExistence type="predicted"/>
<evidence type="ECO:0000313" key="1">
    <source>
        <dbReference type="EMBL" id="KYN40488.1"/>
    </source>
</evidence>
<reference evidence="1 2" key="1">
    <citation type="submission" date="2016-03" db="EMBL/GenBank/DDBJ databases">
        <title>Trachymyrmex septentrionalis WGS genome.</title>
        <authorList>
            <person name="Nygaard S."/>
            <person name="Hu H."/>
            <person name="Boomsma J."/>
            <person name="Zhang G."/>
        </authorList>
    </citation>
    <scope>NUCLEOTIDE SEQUENCE [LARGE SCALE GENOMIC DNA]</scope>
    <source>
        <strain evidence="1">Tsep2-gDNA-1</strain>
        <tissue evidence="1">Whole body</tissue>
    </source>
</reference>